<reference evidence="3" key="1">
    <citation type="submission" date="2021-10" db="EMBL/GenBank/DDBJ databases">
        <title>De novo Genome Assembly of Clathrus columnatus (Basidiomycota, Fungi) Using Illumina and Nanopore Sequence Data.</title>
        <authorList>
            <person name="Ogiso-Tanaka E."/>
            <person name="Itagaki H."/>
            <person name="Hosoya T."/>
            <person name="Hosaka K."/>
        </authorList>
    </citation>
    <scope>NUCLEOTIDE SEQUENCE</scope>
    <source>
        <strain evidence="3">MO-923</strain>
    </source>
</reference>
<sequence length="317" mass="36381">MSSAGDQTERSESFIDVADYVKANIEESSSAAYTPTAQGTSNSYIQRERAKFFMQLRQMAATPTPVANALNDPNWSRVLTPRPKSRSSKSSKSSNSSTKSDSLDTSHLIQLVFNAEERQTNELKMLLRTTGDRLEQELHRADAAERRAAFAEERTKISSERIADFISVKHEADLRIVQLGEETKRLRLMIETQHRELERAQDRIAELERQNMRAEYDIKNAKKSAKEFELALQEQRSQDKLNQENRFVDGIVEGRQAGYEIAKKLEREKRKRVYQTAFEAGRNAGFDEGLACGREEERERALDAFDKFLENQGEQYE</sequence>
<protein>
    <submittedName>
        <fullName evidence="3">Uncharacterized protein</fullName>
    </submittedName>
</protein>
<dbReference type="EMBL" id="BPWL01000001">
    <property type="protein sequence ID" value="GJJ06629.1"/>
    <property type="molecule type" value="Genomic_DNA"/>
</dbReference>
<keyword evidence="1" id="KW-0175">Coiled coil</keyword>
<feature type="compositionally biased region" description="Low complexity" evidence="2">
    <location>
        <begin position="90"/>
        <end position="102"/>
    </location>
</feature>
<evidence type="ECO:0000313" key="3">
    <source>
        <dbReference type="EMBL" id="GJJ06629.1"/>
    </source>
</evidence>
<evidence type="ECO:0000256" key="1">
    <source>
        <dbReference type="SAM" id="Coils"/>
    </source>
</evidence>
<organism evidence="3 4">
    <name type="scientific">Clathrus columnatus</name>
    <dbReference type="NCBI Taxonomy" id="1419009"/>
    <lineage>
        <taxon>Eukaryota</taxon>
        <taxon>Fungi</taxon>
        <taxon>Dikarya</taxon>
        <taxon>Basidiomycota</taxon>
        <taxon>Agaricomycotina</taxon>
        <taxon>Agaricomycetes</taxon>
        <taxon>Phallomycetidae</taxon>
        <taxon>Phallales</taxon>
        <taxon>Clathraceae</taxon>
        <taxon>Clathrus</taxon>
    </lineage>
</organism>
<accession>A0AAV4ZX90</accession>
<feature type="coiled-coil region" evidence="1">
    <location>
        <begin position="183"/>
        <end position="238"/>
    </location>
</feature>
<comment type="caution">
    <text evidence="3">The sequence shown here is derived from an EMBL/GenBank/DDBJ whole genome shotgun (WGS) entry which is preliminary data.</text>
</comment>
<dbReference type="Proteomes" id="UP001050691">
    <property type="component" value="Unassembled WGS sequence"/>
</dbReference>
<name>A0AAV4ZX90_9AGAM</name>
<dbReference type="AlphaFoldDB" id="A0AAV4ZX90"/>
<keyword evidence="4" id="KW-1185">Reference proteome</keyword>
<proteinExistence type="predicted"/>
<evidence type="ECO:0000313" key="4">
    <source>
        <dbReference type="Proteomes" id="UP001050691"/>
    </source>
</evidence>
<gene>
    <name evidence="3" type="ORF">Clacol_000823</name>
</gene>
<evidence type="ECO:0000256" key="2">
    <source>
        <dbReference type="SAM" id="MobiDB-lite"/>
    </source>
</evidence>
<feature type="region of interest" description="Disordered" evidence="2">
    <location>
        <begin position="64"/>
        <end position="102"/>
    </location>
</feature>